<gene>
    <name evidence="6" type="ORF">AVL62_13300</name>
</gene>
<name>A0A0W8IBV0_9MICO</name>
<evidence type="ECO:0000256" key="2">
    <source>
        <dbReference type="ARBA" id="ARBA00023125"/>
    </source>
</evidence>
<dbReference type="STRING" id="767452.AVL62_13300"/>
<keyword evidence="1" id="KW-0805">Transcription regulation</keyword>
<keyword evidence="7" id="KW-1185">Reference proteome</keyword>
<organism evidence="6 7">
    <name type="scientific">Serinicoccus chungangensis</name>
    <dbReference type="NCBI Taxonomy" id="767452"/>
    <lineage>
        <taxon>Bacteria</taxon>
        <taxon>Bacillati</taxon>
        <taxon>Actinomycetota</taxon>
        <taxon>Actinomycetes</taxon>
        <taxon>Micrococcales</taxon>
        <taxon>Ornithinimicrobiaceae</taxon>
        <taxon>Serinicoccus</taxon>
    </lineage>
</organism>
<dbReference type="InterPro" id="IPR036388">
    <property type="entry name" value="WH-like_DNA-bd_sf"/>
</dbReference>
<dbReference type="SMART" id="SM00418">
    <property type="entry name" value="HTH_ARSR"/>
    <property type="match status" value="1"/>
</dbReference>
<dbReference type="Gene3D" id="1.10.10.10">
    <property type="entry name" value="Winged helix-like DNA-binding domain superfamily/Winged helix DNA-binding domain"/>
    <property type="match status" value="1"/>
</dbReference>
<dbReference type="InterPro" id="IPR011991">
    <property type="entry name" value="ArsR-like_HTH"/>
</dbReference>
<dbReference type="EMBL" id="LQBL01000005">
    <property type="protein sequence ID" value="KUG57400.1"/>
    <property type="molecule type" value="Genomic_DNA"/>
</dbReference>
<evidence type="ECO:0000256" key="1">
    <source>
        <dbReference type="ARBA" id="ARBA00023015"/>
    </source>
</evidence>
<evidence type="ECO:0000259" key="5">
    <source>
        <dbReference type="PROSITE" id="PS50987"/>
    </source>
</evidence>
<dbReference type="NCBIfam" id="NF033788">
    <property type="entry name" value="HTH_metalloreg"/>
    <property type="match status" value="1"/>
</dbReference>
<dbReference type="CDD" id="cd00090">
    <property type="entry name" value="HTH_ARSR"/>
    <property type="match status" value="1"/>
</dbReference>
<feature type="region of interest" description="Disordered" evidence="4">
    <location>
        <begin position="86"/>
        <end position="168"/>
    </location>
</feature>
<dbReference type="InterPro" id="IPR001845">
    <property type="entry name" value="HTH_ArsR_DNA-bd_dom"/>
</dbReference>
<dbReference type="PANTHER" id="PTHR33154">
    <property type="entry name" value="TRANSCRIPTIONAL REGULATOR, ARSR FAMILY"/>
    <property type="match status" value="1"/>
</dbReference>
<dbReference type="GO" id="GO:0003700">
    <property type="term" value="F:DNA-binding transcription factor activity"/>
    <property type="evidence" value="ECO:0007669"/>
    <property type="project" value="InterPro"/>
</dbReference>
<dbReference type="GO" id="GO:0003677">
    <property type="term" value="F:DNA binding"/>
    <property type="evidence" value="ECO:0007669"/>
    <property type="project" value="UniProtKB-KW"/>
</dbReference>
<dbReference type="AlphaFoldDB" id="A0A0W8IBV0"/>
<dbReference type="PROSITE" id="PS50987">
    <property type="entry name" value="HTH_ARSR_2"/>
    <property type="match status" value="1"/>
</dbReference>
<proteinExistence type="predicted"/>
<feature type="domain" description="HTH arsR-type" evidence="5">
    <location>
        <begin position="1"/>
        <end position="87"/>
    </location>
</feature>
<evidence type="ECO:0000256" key="3">
    <source>
        <dbReference type="ARBA" id="ARBA00023163"/>
    </source>
</evidence>
<evidence type="ECO:0000313" key="7">
    <source>
        <dbReference type="Proteomes" id="UP000054837"/>
    </source>
</evidence>
<feature type="compositionally biased region" description="Pro residues" evidence="4">
    <location>
        <begin position="100"/>
        <end position="116"/>
    </location>
</feature>
<comment type="caution">
    <text evidence="6">The sequence shown here is derived from an EMBL/GenBank/DDBJ whole genome shotgun (WGS) entry which is preliminary data.</text>
</comment>
<accession>A0A0W8IBV0</accession>
<dbReference type="InterPro" id="IPR036390">
    <property type="entry name" value="WH_DNA-bd_sf"/>
</dbReference>
<dbReference type="PRINTS" id="PR00778">
    <property type="entry name" value="HTHARSR"/>
</dbReference>
<dbReference type="PANTHER" id="PTHR33154:SF33">
    <property type="entry name" value="TRANSCRIPTIONAL REPRESSOR SDPR"/>
    <property type="match status" value="1"/>
</dbReference>
<evidence type="ECO:0000313" key="6">
    <source>
        <dbReference type="EMBL" id="KUG57400.1"/>
    </source>
</evidence>
<sequence>MDVYAALADPVRRSLLVQLADEGACRVADLTAGRGISRPAVSRHLRVLGEAGLVRGQDVGRERHYRLETAPLGEVVDYARRLAGAALAPPTDEPSVLPADVPPALPTDAPSAPPTDAPSVLPADVPPAPPVGEHVLDALDLEVRRTVREHRPGEAPHTAATDNTEETA</sequence>
<protein>
    <recommendedName>
        <fullName evidence="5">HTH arsR-type domain-containing protein</fullName>
    </recommendedName>
</protein>
<reference evidence="6 7" key="1">
    <citation type="submission" date="2015-12" db="EMBL/GenBank/DDBJ databases">
        <title>Serinicoccus chungangenesis strain CD08_5 genome sequencing and assembly.</title>
        <authorList>
            <person name="Chander A.M."/>
            <person name="Kaur G."/>
            <person name="Nair G.R."/>
            <person name="Dhawan D.K."/>
            <person name="Kochhar R.K."/>
            <person name="Mayilraj S."/>
            <person name="Bhadada S.K."/>
        </authorList>
    </citation>
    <scope>NUCLEOTIDE SEQUENCE [LARGE SCALE GENOMIC DNA]</scope>
    <source>
        <strain evidence="6 7">CD08_5</strain>
    </source>
</reference>
<dbReference type="InterPro" id="IPR051081">
    <property type="entry name" value="HTH_MetalResp_TranReg"/>
</dbReference>
<dbReference type="RefSeq" id="WP_058890235.1">
    <property type="nucleotide sequence ID" value="NZ_LQBL01000005.1"/>
</dbReference>
<dbReference type="Proteomes" id="UP000054837">
    <property type="component" value="Unassembled WGS sequence"/>
</dbReference>
<keyword evidence="2" id="KW-0238">DNA-binding</keyword>
<keyword evidence="3" id="KW-0804">Transcription</keyword>
<dbReference type="SUPFAM" id="SSF46785">
    <property type="entry name" value="Winged helix' DNA-binding domain"/>
    <property type="match status" value="1"/>
</dbReference>
<feature type="compositionally biased region" description="Basic and acidic residues" evidence="4">
    <location>
        <begin position="134"/>
        <end position="154"/>
    </location>
</feature>
<evidence type="ECO:0000256" key="4">
    <source>
        <dbReference type="SAM" id="MobiDB-lite"/>
    </source>
</evidence>
<dbReference type="Pfam" id="PF01022">
    <property type="entry name" value="HTH_5"/>
    <property type="match status" value="1"/>
</dbReference>